<name>A0A072TQ11_MEDTR</name>
<dbReference type="EMBL" id="CM001224">
    <property type="protein sequence ID" value="KEH19482.1"/>
    <property type="molecule type" value="Genomic_DNA"/>
</dbReference>
<feature type="transmembrane region" description="Helical" evidence="1">
    <location>
        <begin position="221"/>
        <end position="245"/>
    </location>
</feature>
<accession>A0A072TQ11</accession>
<evidence type="ECO:0000313" key="5">
    <source>
        <dbReference type="EnsemblPlants" id="KEH19482"/>
    </source>
</evidence>
<dbReference type="PANTHER" id="PTHR33512">
    <property type="entry name" value="PROTEIN, PUTATIVE (DUF1191)-RELATED"/>
    <property type="match status" value="1"/>
</dbReference>
<dbReference type="PANTHER" id="PTHR33512:SF10">
    <property type="entry name" value="PLANT_F17O14-7 PROTEIN"/>
    <property type="match status" value="1"/>
</dbReference>
<dbReference type="OrthoDB" id="1925347at2759"/>
<feature type="signal peptide" evidence="2">
    <location>
        <begin position="1"/>
        <end position="17"/>
    </location>
</feature>
<keyword evidence="1" id="KW-0472">Membrane</keyword>
<keyword evidence="2" id="KW-0732">Signal</keyword>
<evidence type="ECO:0000313" key="6">
    <source>
        <dbReference type="Proteomes" id="UP000002051"/>
    </source>
</evidence>
<reference evidence="5" key="3">
    <citation type="submission" date="2015-04" db="UniProtKB">
        <authorList>
            <consortium name="EnsemblPlants"/>
        </authorList>
    </citation>
    <scope>IDENTIFICATION</scope>
    <source>
        <strain evidence="5">cv. Jemalong A17</strain>
    </source>
</reference>
<organism evidence="3 6">
    <name type="scientific">Medicago truncatula</name>
    <name type="common">Barrel medic</name>
    <name type="synonym">Medicago tribuloides</name>
    <dbReference type="NCBI Taxonomy" id="3880"/>
    <lineage>
        <taxon>Eukaryota</taxon>
        <taxon>Viridiplantae</taxon>
        <taxon>Streptophyta</taxon>
        <taxon>Embryophyta</taxon>
        <taxon>Tracheophyta</taxon>
        <taxon>Spermatophyta</taxon>
        <taxon>Magnoliopsida</taxon>
        <taxon>eudicotyledons</taxon>
        <taxon>Gunneridae</taxon>
        <taxon>Pentapetalae</taxon>
        <taxon>rosids</taxon>
        <taxon>fabids</taxon>
        <taxon>Fabales</taxon>
        <taxon>Fabaceae</taxon>
        <taxon>Papilionoideae</taxon>
        <taxon>50 kb inversion clade</taxon>
        <taxon>NPAAA clade</taxon>
        <taxon>Hologalegina</taxon>
        <taxon>IRL clade</taxon>
        <taxon>Trifolieae</taxon>
        <taxon>Medicago</taxon>
    </lineage>
</organism>
<dbReference type="HOGENOM" id="CLU_062328_0_0_1"/>
<dbReference type="KEGG" id="mtr:25502468"/>
<dbReference type="Proteomes" id="UP000002051">
    <property type="component" value="Chromosome 8"/>
</dbReference>
<dbReference type="EMBL" id="PSQE01000008">
    <property type="protein sequence ID" value="RHN40804.1"/>
    <property type="molecule type" value="Genomic_DNA"/>
</dbReference>
<dbReference type="Proteomes" id="UP000265566">
    <property type="component" value="Chromosome 8"/>
</dbReference>
<reference evidence="3 6" key="2">
    <citation type="journal article" date="2014" name="BMC Genomics">
        <title>An improved genome release (version Mt4.0) for the model legume Medicago truncatula.</title>
        <authorList>
            <person name="Tang H."/>
            <person name="Krishnakumar V."/>
            <person name="Bidwell S."/>
            <person name="Rosen B."/>
            <person name="Chan A."/>
            <person name="Zhou S."/>
            <person name="Gentzbittel L."/>
            <person name="Childs K.L."/>
            <person name="Yandell M."/>
            <person name="Gundlach H."/>
            <person name="Mayer K.F."/>
            <person name="Schwartz D.C."/>
            <person name="Town C.D."/>
        </authorList>
    </citation>
    <scope>GENOME REANNOTATION</scope>
    <source>
        <strain evidence="3">A17</strain>
        <strain evidence="5 6">cv. Jemalong A17</strain>
    </source>
</reference>
<evidence type="ECO:0000256" key="1">
    <source>
        <dbReference type="SAM" id="Phobius"/>
    </source>
</evidence>
<evidence type="ECO:0000256" key="2">
    <source>
        <dbReference type="SAM" id="SignalP"/>
    </source>
</evidence>
<feature type="chain" id="PRO_5014498850" evidence="2">
    <location>
        <begin position="18"/>
        <end position="294"/>
    </location>
</feature>
<dbReference type="AlphaFoldDB" id="A0A072TQ11"/>
<dbReference type="Pfam" id="PF06697">
    <property type="entry name" value="DUF1191"/>
    <property type="match status" value="1"/>
</dbReference>
<gene>
    <name evidence="5" type="primary">25502468</name>
    <name evidence="3" type="ordered locus">MTR_8g461170</name>
    <name evidence="4" type="ORF">MtrunA17_Chr8g0358861</name>
</gene>
<dbReference type="STRING" id="3880.A0A072TQ11"/>
<keyword evidence="1" id="KW-0812">Transmembrane</keyword>
<sequence>MAATLFVAILSFPLSYAHLQNYDDINSSRALDSLLQDYAFKAFSFRSKTGFPYDADVPNNLTGIKVSALRLRSGSLRTRSVQSYKEFQIPPGVIEQPYVERLVMVYHNLANWSENFYPLPLGYSYLAPVLGLLTYRGVNLNASELPELDIKVSDDKPILITFHDVKPAPYGSVPMCVYFDLHGSVTFDILLPGNVCSTVQQGHFSIVVASADIGKKKNTNVWMIVAWSLFVGCILLILLSILLFVRLRRMKKNQELELESDNGEALRITHVAGTILPVAGAIRTTTGMPMEDVV</sequence>
<protein>
    <submittedName>
        <fullName evidence="3">Plant/F17O14-7 protein</fullName>
    </submittedName>
</protein>
<keyword evidence="1" id="KW-1133">Transmembrane helix</keyword>
<dbReference type="InterPro" id="IPR010605">
    <property type="entry name" value="DUF1191"/>
</dbReference>
<reference evidence="3 6" key="1">
    <citation type="journal article" date="2011" name="Nature">
        <title>The Medicago genome provides insight into the evolution of rhizobial symbioses.</title>
        <authorList>
            <person name="Young N.D."/>
            <person name="Debelle F."/>
            <person name="Oldroyd G.E."/>
            <person name="Geurts R."/>
            <person name="Cannon S.B."/>
            <person name="Udvardi M.K."/>
            <person name="Benedito V.A."/>
            <person name="Mayer K.F."/>
            <person name="Gouzy J."/>
            <person name="Schoof H."/>
            <person name="Van de Peer Y."/>
            <person name="Proost S."/>
            <person name="Cook D.R."/>
            <person name="Meyers B.C."/>
            <person name="Spannagl M."/>
            <person name="Cheung F."/>
            <person name="De Mita S."/>
            <person name="Krishnakumar V."/>
            <person name="Gundlach H."/>
            <person name="Zhou S."/>
            <person name="Mudge J."/>
            <person name="Bharti A.K."/>
            <person name="Murray J.D."/>
            <person name="Naoumkina M.A."/>
            <person name="Rosen B."/>
            <person name="Silverstein K.A."/>
            <person name="Tang H."/>
            <person name="Rombauts S."/>
            <person name="Zhao P.X."/>
            <person name="Zhou P."/>
            <person name="Barbe V."/>
            <person name="Bardou P."/>
            <person name="Bechner M."/>
            <person name="Bellec A."/>
            <person name="Berger A."/>
            <person name="Berges H."/>
            <person name="Bidwell S."/>
            <person name="Bisseling T."/>
            <person name="Choisne N."/>
            <person name="Couloux A."/>
            <person name="Denny R."/>
            <person name="Deshpande S."/>
            <person name="Dai X."/>
            <person name="Doyle J.J."/>
            <person name="Dudez A.M."/>
            <person name="Farmer A.D."/>
            <person name="Fouteau S."/>
            <person name="Franken C."/>
            <person name="Gibelin C."/>
            <person name="Gish J."/>
            <person name="Goldstein S."/>
            <person name="Gonzalez A.J."/>
            <person name="Green P.J."/>
            <person name="Hallab A."/>
            <person name="Hartog M."/>
            <person name="Hua A."/>
            <person name="Humphray S.J."/>
            <person name="Jeong D.H."/>
            <person name="Jing Y."/>
            <person name="Jocker A."/>
            <person name="Kenton S.M."/>
            <person name="Kim D.J."/>
            <person name="Klee K."/>
            <person name="Lai H."/>
            <person name="Lang C."/>
            <person name="Lin S."/>
            <person name="Macmil S.L."/>
            <person name="Magdelenat G."/>
            <person name="Matthews L."/>
            <person name="McCorrison J."/>
            <person name="Monaghan E.L."/>
            <person name="Mun J.H."/>
            <person name="Najar F.Z."/>
            <person name="Nicholson C."/>
            <person name="Noirot C."/>
            <person name="O'Bleness M."/>
            <person name="Paule C.R."/>
            <person name="Poulain J."/>
            <person name="Prion F."/>
            <person name="Qin B."/>
            <person name="Qu C."/>
            <person name="Retzel E.F."/>
            <person name="Riddle C."/>
            <person name="Sallet E."/>
            <person name="Samain S."/>
            <person name="Samson N."/>
            <person name="Sanders I."/>
            <person name="Saurat O."/>
            <person name="Scarpelli C."/>
            <person name="Schiex T."/>
            <person name="Segurens B."/>
            <person name="Severin A.J."/>
            <person name="Sherrier D.J."/>
            <person name="Shi R."/>
            <person name="Sims S."/>
            <person name="Singer S.R."/>
            <person name="Sinharoy S."/>
            <person name="Sterck L."/>
            <person name="Viollet A."/>
            <person name="Wang B.B."/>
            <person name="Wang K."/>
            <person name="Wang M."/>
            <person name="Wang X."/>
            <person name="Warfsmann J."/>
            <person name="Weissenbach J."/>
            <person name="White D.D."/>
            <person name="White J.D."/>
            <person name="Wiley G.B."/>
            <person name="Wincker P."/>
            <person name="Xing Y."/>
            <person name="Yang L."/>
            <person name="Yao Z."/>
            <person name="Ying F."/>
            <person name="Zhai J."/>
            <person name="Zhou L."/>
            <person name="Zuber A."/>
            <person name="Denarie J."/>
            <person name="Dixon R.A."/>
            <person name="May G.D."/>
            <person name="Schwartz D.C."/>
            <person name="Rogers J."/>
            <person name="Quetier F."/>
            <person name="Town C.D."/>
            <person name="Roe B.A."/>
        </authorList>
    </citation>
    <scope>NUCLEOTIDE SEQUENCE [LARGE SCALE GENOMIC DNA]</scope>
    <source>
        <strain evidence="3">A17</strain>
        <strain evidence="5 6">cv. Jemalong A17</strain>
    </source>
</reference>
<evidence type="ECO:0000313" key="3">
    <source>
        <dbReference type="EMBL" id="KEH19482.1"/>
    </source>
</evidence>
<dbReference type="Gramene" id="rna47018">
    <property type="protein sequence ID" value="RHN40804.1"/>
    <property type="gene ID" value="gene47018"/>
</dbReference>
<reference evidence="4" key="4">
    <citation type="journal article" date="2018" name="Nat. Plants">
        <title>Whole-genome landscape of Medicago truncatula symbiotic genes.</title>
        <authorList>
            <person name="Pecrix Y."/>
            <person name="Gamas P."/>
            <person name="Carrere S."/>
        </authorList>
    </citation>
    <scope>NUCLEOTIDE SEQUENCE</scope>
    <source>
        <tissue evidence="4">Leaves</tissue>
    </source>
</reference>
<keyword evidence="6" id="KW-1185">Reference proteome</keyword>
<dbReference type="EnsemblPlants" id="KEH19482">
    <property type="protein sequence ID" value="KEH19482"/>
    <property type="gene ID" value="MTR_8g461170"/>
</dbReference>
<proteinExistence type="predicted"/>
<evidence type="ECO:0000313" key="4">
    <source>
        <dbReference type="EMBL" id="RHN40804.1"/>
    </source>
</evidence>